<dbReference type="EMBL" id="FNIG01000010">
    <property type="protein sequence ID" value="SDN85025.1"/>
    <property type="molecule type" value="Genomic_DNA"/>
</dbReference>
<keyword evidence="2" id="KW-0479">Metal-binding</keyword>
<dbReference type="Gene3D" id="3.90.850.10">
    <property type="entry name" value="Fumarylacetoacetase-like, C-terminal domain"/>
    <property type="match status" value="1"/>
</dbReference>
<dbReference type="InterPro" id="IPR036663">
    <property type="entry name" value="Fumarylacetoacetase_C_sf"/>
</dbReference>
<dbReference type="InterPro" id="IPR011234">
    <property type="entry name" value="Fumarylacetoacetase-like_C"/>
</dbReference>
<evidence type="ECO:0000256" key="2">
    <source>
        <dbReference type="ARBA" id="ARBA00022723"/>
    </source>
</evidence>
<dbReference type="STRING" id="237069.SAMN05216498_0035"/>
<dbReference type="GO" id="GO:0046872">
    <property type="term" value="F:metal ion binding"/>
    <property type="evidence" value="ECO:0007669"/>
    <property type="project" value="UniProtKB-KW"/>
</dbReference>
<dbReference type="Proteomes" id="UP000199334">
    <property type="component" value="Unassembled WGS sequence"/>
</dbReference>
<dbReference type="AlphaFoldDB" id="A0A1H0ERP6"/>
<dbReference type="GO" id="GO:0044281">
    <property type="term" value="P:small molecule metabolic process"/>
    <property type="evidence" value="ECO:0007669"/>
    <property type="project" value="UniProtKB-ARBA"/>
</dbReference>
<proteinExistence type="inferred from homology"/>
<keyword evidence="5" id="KW-1185">Reference proteome</keyword>
<dbReference type="PANTHER" id="PTHR42796">
    <property type="entry name" value="FUMARYLACETOACETATE HYDROLASE DOMAIN-CONTAINING PROTEIN 2A-RELATED"/>
    <property type="match status" value="1"/>
</dbReference>
<evidence type="ECO:0000313" key="5">
    <source>
        <dbReference type="Proteomes" id="UP000199334"/>
    </source>
</evidence>
<dbReference type="RefSeq" id="WP_093857601.1">
    <property type="nucleotide sequence ID" value="NZ_BJVZ01000007.1"/>
</dbReference>
<protein>
    <submittedName>
        <fullName evidence="4">5-oxopent-3-ene-1,2,5-tricarboxylate decarboxylase / 2-hydroxyhepta-2,4-diene-1,7-dioate isomerase</fullName>
    </submittedName>
</protein>
<dbReference type="NCBIfam" id="TIGR02305">
    <property type="entry name" value="HpaG-N-term"/>
    <property type="match status" value="1"/>
</dbReference>
<dbReference type="InterPro" id="IPR051121">
    <property type="entry name" value="FAH"/>
</dbReference>
<dbReference type="InterPro" id="IPR012686">
    <property type="entry name" value="HPA_isomer/decarb_N"/>
</dbReference>
<reference evidence="4 5" key="1">
    <citation type="submission" date="2016-10" db="EMBL/GenBank/DDBJ databases">
        <authorList>
            <person name="de Groot N.N."/>
        </authorList>
    </citation>
    <scope>NUCLEOTIDE SEQUENCE [LARGE SCALE GENOMIC DNA]</scope>
    <source>
        <strain evidence="4 5">CGMCC 1.3442</strain>
    </source>
</reference>
<keyword evidence="4" id="KW-0413">Isomerase</keyword>
<evidence type="ECO:0000259" key="3">
    <source>
        <dbReference type="Pfam" id="PF01557"/>
    </source>
</evidence>
<dbReference type="PANTHER" id="PTHR42796:SF4">
    <property type="entry name" value="FUMARYLACETOACETATE HYDROLASE DOMAIN-CONTAINING PROTEIN 2A"/>
    <property type="match status" value="1"/>
</dbReference>
<dbReference type="GO" id="GO:0018800">
    <property type="term" value="F:5-oxopent-3-ene-1,2,5-tricarboxylate decarboxylase activity"/>
    <property type="evidence" value="ECO:0007669"/>
    <property type="project" value="InterPro"/>
</dbReference>
<name>A0A1H0ERP6_9BACI</name>
<sequence length="261" mass="29608">MSKIKMKLKGIEQLKEGYLNQQEVELNNEKLNLSQLNFDNPISGTLYGTVLNYQGEYEALESEMNEDPYKAPPQAPILYIKPINTFSSQDMPVPLPSGEKEVQIGAALGVVIGKTAKQVKEDEVFDYIEGYTIVNDVSLPYNSVYRPPIKQKARDGFCPIGPWIVNQNDVYDPHHLDIKVFINGVVRQENNTKNLIRRIPQLVKDVTDFMTLYEGDVLLVGVPENQPLAQKGDRISIEIEQIGQLNNYIVDEEDFYVSEVK</sequence>
<dbReference type="OrthoDB" id="9805307at2"/>
<gene>
    <name evidence="4" type="ORF">SAMN05216498_0035</name>
</gene>
<evidence type="ECO:0000313" key="4">
    <source>
        <dbReference type="EMBL" id="SDN85025.1"/>
    </source>
</evidence>
<accession>A0A1H0ERP6</accession>
<dbReference type="SUPFAM" id="SSF56529">
    <property type="entry name" value="FAH"/>
    <property type="match status" value="1"/>
</dbReference>
<dbReference type="GO" id="GO:0008704">
    <property type="term" value="F:5-carboxymethyl-2-hydroxymuconate delta-isomerase activity"/>
    <property type="evidence" value="ECO:0007669"/>
    <property type="project" value="InterPro"/>
</dbReference>
<comment type="similarity">
    <text evidence="1">Belongs to the FAH family.</text>
</comment>
<organism evidence="4 5">
    <name type="scientific">Tenuibacillus multivorans</name>
    <dbReference type="NCBI Taxonomy" id="237069"/>
    <lineage>
        <taxon>Bacteria</taxon>
        <taxon>Bacillati</taxon>
        <taxon>Bacillota</taxon>
        <taxon>Bacilli</taxon>
        <taxon>Bacillales</taxon>
        <taxon>Bacillaceae</taxon>
        <taxon>Tenuibacillus</taxon>
    </lineage>
</organism>
<dbReference type="Pfam" id="PF01557">
    <property type="entry name" value="FAA_hydrolase"/>
    <property type="match status" value="1"/>
</dbReference>
<evidence type="ECO:0000256" key="1">
    <source>
        <dbReference type="ARBA" id="ARBA00010211"/>
    </source>
</evidence>
<feature type="domain" description="Fumarylacetoacetase-like C-terminal" evidence="3">
    <location>
        <begin position="46"/>
        <end position="249"/>
    </location>
</feature>